<dbReference type="KEGG" id="fas:105267177"/>
<evidence type="ECO:0000313" key="4">
    <source>
        <dbReference type="Proteomes" id="UP000694866"/>
    </source>
</evidence>
<feature type="compositionally biased region" description="Low complexity" evidence="2">
    <location>
        <begin position="614"/>
        <end position="625"/>
    </location>
</feature>
<feature type="domain" description="RRM" evidence="3">
    <location>
        <begin position="896"/>
        <end position="961"/>
    </location>
</feature>
<protein>
    <submittedName>
        <fullName evidence="5">Hepatoma-derived growth factor-related protein 2</fullName>
    </submittedName>
</protein>
<dbReference type="Gene3D" id="3.30.70.330">
    <property type="match status" value="1"/>
</dbReference>
<feature type="region of interest" description="Disordered" evidence="2">
    <location>
        <begin position="62"/>
        <end position="91"/>
    </location>
</feature>
<feature type="region of interest" description="Disordered" evidence="2">
    <location>
        <begin position="372"/>
        <end position="737"/>
    </location>
</feature>
<proteinExistence type="predicted"/>
<feature type="compositionally biased region" description="Low complexity" evidence="2">
    <location>
        <begin position="540"/>
        <end position="551"/>
    </location>
</feature>
<evidence type="ECO:0000256" key="2">
    <source>
        <dbReference type="SAM" id="MobiDB-lite"/>
    </source>
</evidence>
<dbReference type="RefSeq" id="XP_011304146.1">
    <property type="nucleotide sequence ID" value="XM_011305844.1"/>
</dbReference>
<dbReference type="Proteomes" id="UP000694866">
    <property type="component" value="Unplaced"/>
</dbReference>
<dbReference type="GO" id="GO:0003723">
    <property type="term" value="F:RNA binding"/>
    <property type="evidence" value="ECO:0007669"/>
    <property type="project" value="UniProtKB-KW"/>
</dbReference>
<dbReference type="OrthoDB" id="5990677at2759"/>
<gene>
    <name evidence="5" type="primary">LOC105267177</name>
</gene>
<dbReference type="InterPro" id="IPR035979">
    <property type="entry name" value="RBD_domain_sf"/>
</dbReference>
<evidence type="ECO:0000313" key="5">
    <source>
        <dbReference type="RefSeq" id="XP_011304146.1"/>
    </source>
</evidence>
<feature type="compositionally biased region" description="Basic and acidic residues" evidence="2">
    <location>
        <begin position="557"/>
        <end position="593"/>
    </location>
</feature>
<evidence type="ECO:0000259" key="3">
    <source>
        <dbReference type="SMART" id="SM00360"/>
    </source>
</evidence>
<sequence length="977" mass="110695">MSDQDDTLLDEDLGDEEYDLGNDEEEALLADDYEIDRQNSYKGEEETDDVLDLGVTDALDDLEGEDDNVEYRNETDSHNQSHYNDEHIDNRGNYYDERRRDYDEQNQMNPGMGDLREKLLKRDIGGNGQIGEEDDCEEARDRRNRFQTERTMISPKMNSDIPDSLESVVTAEQNRPVFRGRGRGRGIVRGIRGGRYPGNIGNYNPRFMSRGPFEEQKPQFRPPLQDTRHFQNGPSNIMSPQMMYPQDNQFQQFAPGPRGPRPHFNEPRHFTPNQFPGPPRHQNPPMDFRARMPMPGGPGPRFNGPMNPGFIPNQHFPRPQHDQDMPGRQLMPPGPMMSNVHPGPPMPGPQVPPMHPPHPPMIQGQPEGPIPPFRPPGPSQMPHQAPHLHQNLPMGQPSFEPRQPFQEPPWDPRNMYDGRPGYNNNQTVGQFNPPVIHQQPVPSVQIPQKILINPHFRGNSQQTSEGRPWDNAPQPPVIHSHSNEQFGPNSGPYPGQSQFNASASQDNSQDYQKNYAQNKNDDPYAYFSDVWQENKAKPRSSSPSKSYSGDSNYGRDSSYRDYDKYKSDSRDPYPEDQRYRDRSPPPRSRDPPPRSRPPPPSNSYHNDSYDQRSRAPSSSNRPAPRLGQKRSPEPQNRGREVSPKRMRPPRNTSDNRPEANDHHKDVQEAEMDPEEREYRKKMEEQKRLREKILQEKENRRKQAALERQGDDPKELKSSDHQPENKSISTLAKDLSETTVTARPRIRVAAGQATEVEKPVRIVRTVQAPEKAVAGDNQSSMDANPQEAVQKAVPTRRVVIQKSLSAARVGTSIQKTQVTPQTPTEAVMKKGPLQLQKIAVGGVRTVVKERPQTLRKVVVSEPITGAVKKPPGTVQSNRVVLQKTVQVKRIAEGKSNTILIENLAASTSETQIRRMCQGIGTLESIVMGEGTATIVFKTHSAAMVFHKKYQRKMIDLSMINVKFLSQTSSQLAPVANTQ</sequence>
<dbReference type="AlphaFoldDB" id="A0A9R1T7J4"/>
<organism evidence="4 5">
    <name type="scientific">Fopius arisanus</name>
    <dbReference type="NCBI Taxonomy" id="64838"/>
    <lineage>
        <taxon>Eukaryota</taxon>
        <taxon>Metazoa</taxon>
        <taxon>Ecdysozoa</taxon>
        <taxon>Arthropoda</taxon>
        <taxon>Hexapoda</taxon>
        <taxon>Insecta</taxon>
        <taxon>Pterygota</taxon>
        <taxon>Neoptera</taxon>
        <taxon>Endopterygota</taxon>
        <taxon>Hymenoptera</taxon>
        <taxon>Apocrita</taxon>
        <taxon>Ichneumonoidea</taxon>
        <taxon>Braconidae</taxon>
        <taxon>Opiinae</taxon>
        <taxon>Fopius</taxon>
    </lineage>
</organism>
<feature type="compositionally biased region" description="Basic and acidic residues" evidence="2">
    <location>
        <begin position="35"/>
        <end position="44"/>
    </location>
</feature>
<evidence type="ECO:0000256" key="1">
    <source>
        <dbReference type="ARBA" id="ARBA00022884"/>
    </source>
</evidence>
<feature type="compositionally biased region" description="Basic and acidic residues" evidence="2">
    <location>
        <begin position="676"/>
        <end position="723"/>
    </location>
</feature>
<feature type="compositionally biased region" description="Basic and acidic residues" evidence="2">
    <location>
        <begin position="630"/>
        <end position="643"/>
    </location>
</feature>
<feature type="compositionally biased region" description="Basic and acidic residues" evidence="2">
    <location>
        <begin position="69"/>
        <end position="91"/>
    </location>
</feature>
<keyword evidence="1" id="KW-0694">RNA-binding</keyword>
<feature type="region of interest" description="Disordered" evidence="2">
    <location>
        <begin position="1"/>
        <end position="48"/>
    </location>
</feature>
<accession>A0A9R1T7J4</accession>
<dbReference type="GeneID" id="105267177"/>
<feature type="compositionally biased region" description="Acidic residues" evidence="2">
    <location>
        <begin position="1"/>
        <end position="34"/>
    </location>
</feature>
<reference evidence="5" key="1">
    <citation type="submission" date="2025-08" db="UniProtKB">
        <authorList>
            <consortium name="RefSeq"/>
        </authorList>
    </citation>
    <scope>IDENTIFICATION</scope>
    <source>
        <strain evidence="5">USDA-PBARC FA_bdor</strain>
        <tissue evidence="5">Whole organism</tissue>
    </source>
</reference>
<dbReference type="InterPro" id="IPR012677">
    <property type="entry name" value="Nucleotide-bd_a/b_plait_sf"/>
</dbReference>
<dbReference type="InterPro" id="IPR000504">
    <property type="entry name" value="RRM_dom"/>
</dbReference>
<dbReference type="SUPFAM" id="SSF54928">
    <property type="entry name" value="RNA-binding domain, RBD"/>
    <property type="match status" value="1"/>
</dbReference>
<dbReference type="SMART" id="SM00360">
    <property type="entry name" value="RRM"/>
    <property type="match status" value="1"/>
</dbReference>
<keyword evidence="4" id="KW-1185">Reference proteome</keyword>
<name>A0A9R1T7J4_9HYME</name>
<feature type="compositionally biased region" description="Polar residues" evidence="2">
    <location>
        <begin position="495"/>
        <end position="518"/>
    </location>
</feature>
<feature type="compositionally biased region" description="Basic and acidic residues" evidence="2">
    <location>
        <begin position="653"/>
        <end position="667"/>
    </location>
</feature>